<reference evidence="3 5" key="2">
    <citation type="submission" date="2020-08" db="EMBL/GenBank/DDBJ databases">
        <title>Genomic Encyclopedia of Type Strains, Phase IV (KMG-IV): sequencing the most valuable type-strain genomes for metagenomic binning, comparative biology and taxonomic classification.</title>
        <authorList>
            <person name="Goeker M."/>
        </authorList>
    </citation>
    <scope>NUCLEOTIDE SEQUENCE [LARGE SCALE GENOMIC DNA]</scope>
    <source>
        <strain evidence="3 5">DSM 103679</strain>
    </source>
</reference>
<reference evidence="4 6" key="1">
    <citation type="submission" date="2018-08" db="EMBL/GenBank/DDBJ databases">
        <title>The first complete genome of Treponema rectale (CHPAT), a commensal spirochete of the bovine rectum.</title>
        <authorList>
            <person name="Staton G.J."/>
            <person name="Clegg S.R."/>
            <person name="Carter S.D."/>
            <person name="Radford A.D."/>
            <person name="Darby A."/>
            <person name="Hall N."/>
            <person name="Birtles R.J."/>
            <person name="Evans N.J."/>
        </authorList>
    </citation>
    <scope>NUCLEOTIDE SEQUENCE [LARGE SCALE GENOMIC DNA]</scope>
    <source>
        <strain evidence="4 6">CHPA</strain>
    </source>
</reference>
<organism evidence="3 5">
    <name type="scientific">Treponema rectale</name>
    <dbReference type="NCBI Taxonomy" id="744512"/>
    <lineage>
        <taxon>Bacteria</taxon>
        <taxon>Pseudomonadati</taxon>
        <taxon>Spirochaetota</taxon>
        <taxon>Spirochaetia</taxon>
        <taxon>Spirochaetales</taxon>
        <taxon>Treponemataceae</taxon>
        <taxon>Treponema</taxon>
    </lineage>
</organism>
<dbReference type="InterPro" id="IPR016024">
    <property type="entry name" value="ARM-type_fold"/>
</dbReference>
<gene>
    <name evidence="4" type="ORF">DYE49_08170</name>
    <name evidence="3" type="ORF">HNP77_000187</name>
</gene>
<dbReference type="Proteomes" id="UP000578697">
    <property type="component" value="Unassembled WGS sequence"/>
</dbReference>
<feature type="compositionally biased region" description="Basic and acidic residues" evidence="1">
    <location>
        <begin position="542"/>
        <end position="552"/>
    </location>
</feature>
<name>A0A840SE48_9SPIR</name>
<dbReference type="InterPro" id="IPR004155">
    <property type="entry name" value="PBS_lyase_HEAT"/>
</dbReference>
<feature type="compositionally biased region" description="Polar residues" evidence="1">
    <location>
        <begin position="61"/>
        <end position="71"/>
    </location>
</feature>
<feature type="signal peptide" evidence="2">
    <location>
        <begin position="1"/>
        <end position="18"/>
    </location>
</feature>
<keyword evidence="5" id="KW-1185">Reference proteome</keyword>
<dbReference type="SUPFAM" id="SSF48371">
    <property type="entry name" value="ARM repeat"/>
    <property type="match status" value="2"/>
</dbReference>
<dbReference type="KEGG" id="trc:DYE49_08170"/>
<evidence type="ECO:0000256" key="1">
    <source>
        <dbReference type="SAM" id="MobiDB-lite"/>
    </source>
</evidence>
<dbReference type="RefSeq" id="WP_184651288.1">
    <property type="nucleotide sequence ID" value="NZ_JACHFR010000001.1"/>
</dbReference>
<feature type="chain" id="PRO_5036240831" evidence="2">
    <location>
        <begin position="19"/>
        <end position="580"/>
    </location>
</feature>
<dbReference type="EMBL" id="JACHFR010000001">
    <property type="protein sequence ID" value="MBB5217843.1"/>
    <property type="molecule type" value="Genomic_DNA"/>
</dbReference>
<sequence>MKKIFFTAFLLLNGIFFAQESETVPPAIDNLLTAPESSEESEDSVLSADNAGAVQEESVAEVNSETPASSVSEKKEDPIVQAYLESEKKGKKEKKSEPYKYTKEKQFADSRRPKKPDSADIERAASRDEKKSGNDYIEKCRETFKFGLESEISELLDELTKNEDLRFVDEIYDLFYVTKNPAIRNKILTYFTKLKDPCLCDYATEVVNDPYDVQKDTVDLCFKYAAEVECKEAVPGLIYLIDKEEEDYFNIALTAIGTLGGTDEAQFLAGYLDRDDLSVSQRQSLMRVLGKIKAVETWDKLSEIAQDEDENAFVRMYAAEAIGAMEKEESEEILVKLFEEKDPNFRQYVVKGISHFHDKTADEIILQALRDGQYKVRLEAVDCVSERNMKEAVPYLVYRCKDKTEEKVVKEKCYSVIARLDTKEGNEYLISLVKDKKLNDTARAKVAAALLENNHAGTEEIIEVARDTLKDDLRKNLRYALGKEFAKYGRKEFEDICKAYIEHSDVATQGTGLDIWAKGRYSSLRQMVADIAKDAEETEEEKESKDSKEKNKFRPKKKNANAAKAKRILESVDSITGSDK</sequence>
<dbReference type="EMBL" id="CP031517">
    <property type="protein sequence ID" value="QOS40431.1"/>
    <property type="molecule type" value="Genomic_DNA"/>
</dbReference>
<dbReference type="Proteomes" id="UP000593591">
    <property type="component" value="Chromosome"/>
</dbReference>
<evidence type="ECO:0000313" key="6">
    <source>
        <dbReference type="Proteomes" id="UP000593591"/>
    </source>
</evidence>
<protein>
    <submittedName>
        <fullName evidence="4">HEAT repeat domain-containing protein</fullName>
    </submittedName>
    <submittedName>
        <fullName evidence="3">HEAT repeat protein</fullName>
    </submittedName>
</protein>
<evidence type="ECO:0000313" key="4">
    <source>
        <dbReference type="EMBL" id="QOS40431.1"/>
    </source>
</evidence>
<feature type="region of interest" description="Disordered" evidence="1">
    <location>
        <begin position="533"/>
        <end position="565"/>
    </location>
</feature>
<accession>A0A840SE48</accession>
<dbReference type="Gene3D" id="1.25.10.10">
    <property type="entry name" value="Leucine-rich Repeat Variant"/>
    <property type="match status" value="1"/>
</dbReference>
<evidence type="ECO:0000256" key="2">
    <source>
        <dbReference type="SAM" id="SignalP"/>
    </source>
</evidence>
<evidence type="ECO:0000313" key="5">
    <source>
        <dbReference type="Proteomes" id="UP000578697"/>
    </source>
</evidence>
<dbReference type="SMART" id="SM00567">
    <property type="entry name" value="EZ_HEAT"/>
    <property type="match status" value="2"/>
</dbReference>
<evidence type="ECO:0000313" key="3">
    <source>
        <dbReference type="EMBL" id="MBB5217843.1"/>
    </source>
</evidence>
<feature type="region of interest" description="Disordered" evidence="1">
    <location>
        <begin position="34"/>
        <end position="132"/>
    </location>
</feature>
<dbReference type="AlphaFoldDB" id="A0A840SE48"/>
<dbReference type="Pfam" id="PF13646">
    <property type="entry name" value="HEAT_2"/>
    <property type="match status" value="1"/>
</dbReference>
<dbReference type="InterPro" id="IPR011989">
    <property type="entry name" value="ARM-like"/>
</dbReference>
<keyword evidence="2" id="KW-0732">Signal</keyword>
<proteinExistence type="predicted"/>
<feature type="compositionally biased region" description="Basic and acidic residues" evidence="1">
    <location>
        <begin position="85"/>
        <end position="132"/>
    </location>
</feature>